<protein>
    <submittedName>
        <fullName evidence="1">Uncharacterized protein</fullName>
    </submittedName>
</protein>
<comment type="caution">
    <text evidence="1">The sequence shown here is derived from an EMBL/GenBank/DDBJ whole genome shotgun (WGS) entry which is preliminary data.</text>
</comment>
<reference evidence="1 2" key="1">
    <citation type="journal article" date="2018" name="Nat. Genet.">
        <title>The Rosa genome provides new insights in the design of modern roses.</title>
        <authorList>
            <person name="Bendahmane M."/>
        </authorList>
    </citation>
    <scope>NUCLEOTIDE SEQUENCE [LARGE SCALE GENOMIC DNA]</scope>
    <source>
        <strain evidence="2">cv. Old Blush</strain>
    </source>
</reference>
<gene>
    <name evidence="1" type="ORF">RchiOBHm_Chr7g0229511</name>
</gene>
<name>A0A2P6PF56_ROSCH</name>
<sequence>MHCAVDSGVVETKHHARSSSMPSSLAFKVLRLLCLLQSTEVGISSILDASLASPETSGVYFFGGKGQTFSSSMLSYDAKLAKALWNTSSDLFLESQLAFKETSTSVSNCLHTVGPSPLLIMEQLLIYGHHVITHKLSVFRRSVKNAAFQIVWL</sequence>
<proteinExistence type="predicted"/>
<dbReference type="Gramene" id="PRQ20559">
    <property type="protein sequence ID" value="PRQ20559"/>
    <property type="gene ID" value="RchiOBHm_Chr7g0229511"/>
</dbReference>
<dbReference type="STRING" id="74649.A0A2P6PF56"/>
<evidence type="ECO:0000313" key="1">
    <source>
        <dbReference type="EMBL" id="PRQ20559.1"/>
    </source>
</evidence>
<dbReference type="AlphaFoldDB" id="A0A2P6PF56"/>
<dbReference type="Proteomes" id="UP000238479">
    <property type="component" value="Chromosome 7"/>
</dbReference>
<accession>A0A2P6PF56</accession>
<keyword evidence="2" id="KW-1185">Reference proteome</keyword>
<organism evidence="1 2">
    <name type="scientific">Rosa chinensis</name>
    <name type="common">China rose</name>
    <dbReference type="NCBI Taxonomy" id="74649"/>
    <lineage>
        <taxon>Eukaryota</taxon>
        <taxon>Viridiplantae</taxon>
        <taxon>Streptophyta</taxon>
        <taxon>Embryophyta</taxon>
        <taxon>Tracheophyta</taxon>
        <taxon>Spermatophyta</taxon>
        <taxon>Magnoliopsida</taxon>
        <taxon>eudicotyledons</taxon>
        <taxon>Gunneridae</taxon>
        <taxon>Pentapetalae</taxon>
        <taxon>rosids</taxon>
        <taxon>fabids</taxon>
        <taxon>Rosales</taxon>
        <taxon>Rosaceae</taxon>
        <taxon>Rosoideae</taxon>
        <taxon>Rosoideae incertae sedis</taxon>
        <taxon>Rosa</taxon>
    </lineage>
</organism>
<evidence type="ECO:0000313" key="2">
    <source>
        <dbReference type="Proteomes" id="UP000238479"/>
    </source>
</evidence>
<dbReference type="EMBL" id="PDCK01000045">
    <property type="protein sequence ID" value="PRQ20559.1"/>
    <property type="molecule type" value="Genomic_DNA"/>
</dbReference>